<protein>
    <submittedName>
        <fullName evidence="5">SDR family oxidoreductase</fullName>
    </submittedName>
</protein>
<comment type="similarity">
    <text evidence="1 3">Belongs to the short-chain dehydrogenases/reductases (SDR) family.</text>
</comment>
<dbReference type="InterPro" id="IPR002347">
    <property type="entry name" value="SDR_fam"/>
</dbReference>
<evidence type="ECO:0000256" key="3">
    <source>
        <dbReference type="RuleBase" id="RU000363"/>
    </source>
</evidence>
<accession>A0A451GEU6</accession>
<organism evidence="5 6">
    <name type="scientific">Pseudidiomarina gelatinasegens</name>
    <dbReference type="NCBI Taxonomy" id="2487740"/>
    <lineage>
        <taxon>Bacteria</taxon>
        <taxon>Pseudomonadati</taxon>
        <taxon>Pseudomonadota</taxon>
        <taxon>Gammaproteobacteria</taxon>
        <taxon>Alteromonadales</taxon>
        <taxon>Idiomarinaceae</taxon>
        <taxon>Pseudidiomarina</taxon>
    </lineage>
</organism>
<dbReference type="InterPro" id="IPR057326">
    <property type="entry name" value="KR_dom"/>
</dbReference>
<evidence type="ECO:0000259" key="4">
    <source>
        <dbReference type="SMART" id="SM00822"/>
    </source>
</evidence>
<dbReference type="RefSeq" id="WP_128351917.1">
    <property type="nucleotide sequence ID" value="NZ_CAXBCQ010000002.1"/>
</dbReference>
<dbReference type="CDD" id="cd05233">
    <property type="entry name" value="SDR_c"/>
    <property type="match status" value="1"/>
</dbReference>
<evidence type="ECO:0000313" key="5">
    <source>
        <dbReference type="EMBL" id="RWU11628.1"/>
    </source>
</evidence>
<gene>
    <name evidence="5" type="ORF">EGC76_05030</name>
</gene>
<comment type="caution">
    <text evidence="5">The sequence shown here is derived from an EMBL/GenBank/DDBJ whole genome shotgun (WGS) entry which is preliminary data.</text>
</comment>
<keyword evidence="6" id="KW-1185">Reference proteome</keyword>
<dbReference type="PRINTS" id="PR00080">
    <property type="entry name" value="SDRFAMILY"/>
</dbReference>
<dbReference type="Pfam" id="PF00106">
    <property type="entry name" value="adh_short"/>
    <property type="match status" value="1"/>
</dbReference>
<reference evidence="5 6" key="1">
    <citation type="submission" date="2018-12" db="EMBL/GenBank/DDBJ databases">
        <authorList>
            <person name="Li A."/>
            <person name="Zhang M."/>
            <person name="Zhu H."/>
        </authorList>
    </citation>
    <scope>NUCLEOTIDE SEQUENCE [LARGE SCALE GENOMIC DNA]</scope>
    <source>
        <strain evidence="5 6">R04H25</strain>
    </source>
</reference>
<dbReference type="PANTHER" id="PTHR44196">
    <property type="entry name" value="DEHYDROGENASE/REDUCTASE SDR FAMILY MEMBER 7B"/>
    <property type="match status" value="1"/>
</dbReference>
<dbReference type="Proteomes" id="UP000288789">
    <property type="component" value="Unassembled WGS sequence"/>
</dbReference>
<keyword evidence="2" id="KW-0560">Oxidoreductase</keyword>
<dbReference type="GO" id="GO:0016491">
    <property type="term" value="F:oxidoreductase activity"/>
    <property type="evidence" value="ECO:0007669"/>
    <property type="project" value="UniProtKB-KW"/>
</dbReference>
<evidence type="ECO:0000256" key="1">
    <source>
        <dbReference type="ARBA" id="ARBA00006484"/>
    </source>
</evidence>
<dbReference type="PROSITE" id="PS00061">
    <property type="entry name" value="ADH_SHORT"/>
    <property type="match status" value="1"/>
</dbReference>
<dbReference type="AlphaFoldDB" id="A0A451GEU6"/>
<evidence type="ECO:0000313" key="6">
    <source>
        <dbReference type="Proteomes" id="UP000288789"/>
    </source>
</evidence>
<dbReference type="SMART" id="SM00822">
    <property type="entry name" value="PKS_KR"/>
    <property type="match status" value="1"/>
</dbReference>
<dbReference type="InterPro" id="IPR020904">
    <property type="entry name" value="Sc_DH/Rdtase_CS"/>
</dbReference>
<feature type="domain" description="Ketoreductase" evidence="4">
    <location>
        <begin position="9"/>
        <end position="184"/>
    </location>
</feature>
<dbReference type="SUPFAM" id="SSF51735">
    <property type="entry name" value="NAD(P)-binding Rossmann-fold domains"/>
    <property type="match status" value="1"/>
</dbReference>
<dbReference type="EMBL" id="RSFE01000003">
    <property type="protein sequence ID" value="RWU11628.1"/>
    <property type="molecule type" value="Genomic_DNA"/>
</dbReference>
<proteinExistence type="inferred from homology"/>
<dbReference type="OrthoDB" id="4690547at2"/>
<dbReference type="PRINTS" id="PR00081">
    <property type="entry name" value="GDHRDH"/>
</dbReference>
<dbReference type="InterPro" id="IPR036291">
    <property type="entry name" value="NAD(P)-bd_dom_sf"/>
</dbReference>
<dbReference type="PANTHER" id="PTHR44196:SF1">
    <property type="entry name" value="DEHYDROGENASE_REDUCTASE SDR FAMILY MEMBER 7B"/>
    <property type="match status" value="1"/>
</dbReference>
<dbReference type="GO" id="GO:0016020">
    <property type="term" value="C:membrane"/>
    <property type="evidence" value="ECO:0007669"/>
    <property type="project" value="TreeGrafter"/>
</dbReference>
<dbReference type="Gene3D" id="3.40.50.720">
    <property type="entry name" value="NAD(P)-binding Rossmann-like Domain"/>
    <property type="match status" value="1"/>
</dbReference>
<name>A0A451GEU6_9GAMM</name>
<evidence type="ECO:0000256" key="2">
    <source>
        <dbReference type="ARBA" id="ARBA00023002"/>
    </source>
</evidence>
<sequence length="266" mass="28907">MKHFSWAKQHVVLTGATGGLGAELARQLSALGARVTLVGRNQETLSALAEQLQQPYLAADLLAPDFTEKLATYVQAQHQHPVTGLINNAAITQVGLFSQATNASIERVVQTNLIVPMQSCQTIMPLLPAADGWIMNIGSVFGAIGYPGQALYSASKFGLRGFTQALQRELGAQGIKVFYCAPRAIRTSMNQGLMSAMNNLLKTKEDSPAWVACQIINQIAAGRRNQTLGWPEKLFARMNGLLPNMVDSSMEKPRAILKKLSQEYPQ</sequence>
<dbReference type="NCBIfam" id="NF006565">
    <property type="entry name" value="PRK09072.1"/>
    <property type="match status" value="1"/>
</dbReference>